<evidence type="ECO:0000313" key="6">
    <source>
        <dbReference type="Proteomes" id="UP001140562"/>
    </source>
</evidence>
<evidence type="ECO:0000313" key="5">
    <source>
        <dbReference type="EMBL" id="KAJ4330191.1"/>
    </source>
</evidence>
<evidence type="ECO:0000256" key="1">
    <source>
        <dbReference type="ARBA" id="ARBA00005995"/>
    </source>
</evidence>
<evidence type="ECO:0000259" key="4">
    <source>
        <dbReference type="Pfam" id="PF01593"/>
    </source>
</evidence>
<accession>A0A9W8WPP5</accession>
<dbReference type="Gene3D" id="3.50.50.60">
    <property type="entry name" value="FAD/NAD(P)-binding domain"/>
    <property type="match status" value="1"/>
</dbReference>
<dbReference type="EMBL" id="JAPEUV010000218">
    <property type="protein sequence ID" value="KAJ4330191.1"/>
    <property type="molecule type" value="Genomic_DNA"/>
</dbReference>
<feature type="domain" description="Amine oxidase" evidence="4">
    <location>
        <begin position="44"/>
        <end position="135"/>
    </location>
</feature>
<dbReference type="Gene3D" id="3.90.660.10">
    <property type="match status" value="1"/>
</dbReference>
<dbReference type="Proteomes" id="UP001140562">
    <property type="component" value="Unassembled WGS sequence"/>
</dbReference>
<dbReference type="Pfam" id="PF01593">
    <property type="entry name" value="Amino_oxidase"/>
    <property type="match status" value="1"/>
</dbReference>
<protein>
    <recommendedName>
        <fullName evidence="2">monoamine oxidase</fullName>
        <ecNumber evidence="2">1.4.3.4</ecNumber>
    </recommendedName>
</protein>
<dbReference type="InterPro" id="IPR002937">
    <property type="entry name" value="Amino_oxidase"/>
</dbReference>
<dbReference type="SUPFAM" id="SSF51905">
    <property type="entry name" value="FAD/NAD(P)-binding domain"/>
    <property type="match status" value="1"/>
</dbReference>
<dbReference type="OrthoDB" id="7777654at2759"/>
<organism evidence="5 6">
    <name type="scientific">Didymella glomerata</name>
    <dbReference type="NCBI Taxonomy" id="749621"/>
    <lineage>
        <taxon>Eukaryota</taxon>
        <taxon>Fungi</taxon>
        <taxon>Dikarya</taxon>
        <taxon>Ascomycota</taxon>
        <taxon>Pezizomycotina</taxon>
        <taxon>Dothideomycetes</taxon>
        <taxon>Pleosporomycetidae</taxon>
        <taxon>Pleosporales</taxon>
        <taxon>Pleosporineae</taxon>
        <taxon>Didymellaceae</taxon>
        <taxon>Didymella</taxon>
    </lineage>
</organism>
<dbReference type="GO" id="GO:0097621">
    <property type="term" value="F:monoamine oxidase activity"/>
    <property type="evidence" value="ECO:0007669"/>
    <property type="project" value="UniProtKB-EC"/>
</dbReference>
<evidence type="ECO:0000256" key="2">
    <source>
        <dbReference type="ARBA" id="ARBA00012804"/>
    </source>
</evidence>
<reference evidence="5" key="1">
    <citation type="submission" date="2022-10" db="EMBL/GenBank/DDBJ databases">
        <title>Tapping the CABI collections for fungal endophytes: first genome assemblies for Collariella, Neodidymelliopsis, Ascochyta clinopodiicola, Didymella pomorum, Didymosphaeria variabile, Neocosmospora piperis and Neocucurbitaria cava.</title>
        <authorList>
            <person name="Hill R."/>
        </authorList>
    </citation>
    <scope>NUCLEOTIDE SEQUENCE</scope>
    <source>
        <strain evidence="5">IMI 360193</strain>
    </source>
</reference>
<dbReference type="PANTHER" id="PTHR43563">
    <property type="entry name" value="AMINE OXIDASE"/>
    <property type="match status" value="1"/>
</dbReference>
<dbReference type="PANTHER" id="PTHR43563:SF1">
    <property type="entry name" value="AMINE OXIDASE [FLAVIN-CONTAINING] B"/>
    <property type="match status" value="1"/>
</dbReference>
<gene>
    <name evidence="5" type="ORF">N0V87_010214</name>
</gene>
<sequence length="147" mass="16131">MGAKIHFKLSNIQPGWFAYYHNGTRASGPDATWCIGFGYNGQLTDKTDSAHIISAFKENLNPEADVLLYATHDWANDPYAKGAWSCWGPGSMSKYLAELQKSEGRVVFASADWADGWRGFVDGALERGKVAARNALKVASQESRAKL</sequence>
<dbReference type="EC" id="1.4.3.4" evidence="2"/>
<dbReference type="InterPro" id="IPR036188">
    <property type="entry name" value="FAD/NAD-bd_sf"/>
</dbReference>
<comment type="catalytic activity">
    <reaction evidence="3">
        <text>a secondary aliphatic amine + O2 + H2O = a primary amine + an aldehyde + H2O2</text>
        <dbReference type="Rhea" id="RHEA:26414"/>
        <dbReference type="ChEBI" id="CHEBI:15377"/>
        <dbReference type="ChEBI" id="CHEBI:15379"/>
        <dbReference type="ChEBI" id="CHEBI:16240"/>
        <dbReference type="ChEBI" id="CHEBI:17478"/>
        <dbReference type="ChEBI" id="CHEBI:58855"/>
        <dbReference type="ChEBI" id="CHEBI:65296"/>
        <dbReference type="EC" id="1.4.3.4"/>
    </reaction>
</comment>
<proteinExistence type="inferred from homology"/>
<comment type="caution">
    <text evidence="5">The sequence shown here is derived from an EMBL/GenBank/DDBJ whole genome shotgun (WGS) entry which is preliminary data.</text>
</comment>
<dbReference type="InterPro" id="IPR050703">
    <property type="entry name" value="Flavin_MAO"/>
</dbReference>
<dbReference type="AlphaFoldDB" id="A0A9W8WPP5"/>
<evidence type="ECO:0000256" key="3">
    <source>
        <dbReference type="ARBA" id="ARBA00048448"/>
    </source>
</evidence>
<keyword evidence="6" id="KW-1185">Reference proteome</keyword>
<comment type="similarity">
    <text evidence="1">Belongs to the flavin monoamine oxidase family.</text>
</comment>
<name>A0A9W8WPP5_9PLEO</name>